<evidence type="ECO:0000256" key="4">
    <source>
        <dbReference type="ARBA" id="ARBA00022912"/>
    </source>
</evidence>
<proteinExistence type="inferred from homology"/>
<dbReference type="SMART" id="SM00226">
    <property type="entry name" value="LMWPc"/>
    <property type="match status" value="1"/>
</dbReference>
<dbReference type="CDD" id="cd16343">
    <property type="entry name" value="LMWPTP"/>
    <property type="match status" value="1"/>
</dbReference>
<dbReference type="SUPFAM" id="SSF52788">
    <property type="entry name" value="Phosphotyrosine protein phosphatases I"/>
    <property type="match status" value="1"/>
</dbReference>
<protein>
    <recommendedName>
        <fullName evidence="2">protein-tyrosine-phosphatase</fullName>
        <ecNumber evidence="2">3.1.3.48</ecNumber>
    </recommendedName>
</protein>
<evidence type="ECO:0000256" key="1">
    <source>
        <dbReference type="ARBA" id="ARBA00011063"/>
    </source>
</evidence>
<name>A0ABW3GVI7_9FLAO</name>
<dbReference type="EMBL" id="JBHTIV010000010">
    <property type="protein sequence ID" value="MFD0932816.1"/>
    <property type="molecule type" value="Genomic_DNA"/>
</dbReference>
<comment type="caution">
    <text evidence="6">The sequence shown here is derived from an EMBL/GenBank/DDBJ whole genome shotgun (WGS) entry which is preliminary data.</text>
</comment>
<dbReference type="GO" id="GO:0004725">
    <property type="term" value="F:protein tyrosine phosphatase activity"/>
    <property type="evidence" value="ECO:0007669"/>
    <property type="project" value="UniProtKB-EC"/>
</dbReference>
<sequence length="152" mass="17355">MTKILMVCLGNICRSPLAEGILKSKLDSSKFQIDSAGTSGYHEGALPDQRSIDVAKKNELDITYQRSRPFRKEDFKTFDYIFVMDTSNYEDVLELAENQDERDKVSLILDKIFPGEDESVPDPYHNSIDGFKQVFEMLEESCSVIAKELERS</sequence>
<dbReference type="InterPro" id="IPR023485">
    <property type="entry name" value="Ptyr_pPase"/>
</dbReference>
<dbReference type="PRINTS" id="PR00719">
    <property type="entry name" value="LMWPTPASE"/>
</dbReference>
<dbReference type="Gene3D" id="3.40.50.2300">
    <property type="match status" value="1"/>
</dbReference>
<evidence type="ECO:0000256" key="3">
    <source>
        <dbReference type="ARBA" id="ARBA00022801"/>
    </source>
</evidence>
<gene>
    <name evidence="6" type="ORF">ACFQ0R_09445</name>
</gene>
<keyword evidence="7" id="KW-1185">Reference proteome</keyword>
<dbReference type="InterPro" id="IPR050438">
    <property type="entry name" value="LMW_PTPase"/>
</dbReference>
<evidence type="ECO:0000259" key="5">
    <source>
        <dbReference type="SMART" id="SM00226"/>
    </source>
</evidence>
<reference evidence="7" key="1">
    <citation type="journal article" date="2019" name="Int. J. Syst. Evol. Microbiol.">
        <title>The Global Catalogue of Microorganisms (GCM) 10K type strain sequencing project: providing services to taxonomists for standard genome sequencing and annotation.</title>
        <authorList>
            <consortium name="The Broad Institute Genomics Platform"/>
            <consortium name="The Broad Institute Genome Sequencing Center for Infectious Disease"/>
            <person name="Wu L."/>
            <person name="Ma J."/>
        </authorList>
    </citation>
    <scope>NUCLEOTIDE SEQUENCE [LARGE SCALE GENOMIC DNA]</scope>
    <source>
        <strain evidence="7">CCUG 56752</strain>
    </source>
</reference>
<dbReference type="EC" id="3.1.3.48" evidence="2"/>
<dbReference type="Proteomes" id="UP001597049">
    <property type="component" value="Unassembled WGS sequence"/>
</dbReference>
<dbReference type="PANTHER" id="PTHR11717:SF7">
    <property type="entry name" value="LOW MOLECULAR WEIGHT PHOSPHOTYROSINE PROTEIN PHOSPHATASE"/>
    <property type="match status" value="1"/>
</dbReference>
<feature type="domain" description="Phosphotyrosine protein phosphatase I" evidence="5">
    <location>
        <begin position="2"/>
        <end position="148"/>
    </location>
</feature>
<dbReference type="InterPro" id="IPR036196">
    <property type="entry name" value="Ptyr_pPase_sf"/>
</dbReference>
<evidence type="ECO:0000256" key="2">
    <source>
        <dbReference type="ARBA" id="ARBA00013064"/>
    </source>
</evidence>
<dbReference type="RefSeq" id="WP_379658125.1">
    <property type="nucleotide sequence ID" value="NZ_JBHTIV010000010.1"/>
</dbReference>
<keyword evidence="4" id="KW-0904">Protein phosphatase</keyword>
<accession>A0ABW3GVI7</accession>
<evidence type="ECO:0000313" key="6">
    <source>
        <dbReference type="EMBL" id="MFD0932816.1"/>
    </source>
</evidence>
<evidence type="ECO:0000313" key="7">
    <source>
        <dbReference type="Proteomes" id="UP001597049"/>
    </source>
</evidence>
<dbReference type="InterPro" id="IPR017867">
    <property type="entry name" value="Tyr_phospatase_low_mol_wt"/>
</dbReference>
<dbReference type="Pfam" id="PF01451">
    <property type="entry name" value="LMWPc"/>
    <property type="match status" value="1"/>
</dbReference>
<dbReference type="PANTHER" id="PTHR11717">
    <property type="entry name" value="LOW MOLECULAR WEIGHT PROTEIN TYROSINE PHOSPHATASE"/>
    <property type="match status" value="1"/>
</dbReference>
<keyword evidence="3 6" id="KW-0378">Hydrolase</keyword>
<organism evidence="6 7">
    <name type="scientific">Psychroflexus salinarum</name>
    <dbReference type="NCBI Taxonomy" id="546024"/>
    <lineage>
        <taxon>Bacteria</taxon>
        <taxon>Pseudomonadati</taxon>
        <taxon>Bacteroidota</taxon>
        <taxon>Flavobacteriia</taxon>
        <taxon>Flavobacteriales</taxon>
        <taxon>Flavobacteriaceae</taxon>
        <taxon>Psychroflexus</taxon>
    </lineage>
</organism>
<comment type="similarity">
    <text evidence="1">Belongs to the low molecular weight phosphotyrosine protein phosphatase family.</text>
</comment>